<name>A0ABV4BZH6_9MYCO</name>
<protein>
    <submittedName>
        <fullName evidence="3">PE family protein</fullName>
    </submittedName>
</protein>
<comment type="caution">
    <text evidence="3">The sequence shown here is derived from an EMBL/GenBank/DDBJ whole genome shotgun (WGS) entry which is preliminary data.</text>
</comment>
<keyword evidence="4" id="KW-1185">Reference proteome</keyword>
<evidence type="ECO:0000256" key="1">
    <source>
        <dbReference type="SAM" id="MobiDB-lite"/>
    </source>
</evidence>
<evidence type="ECO:0000313" key="3">
    <source>
        <dbReference type="EMBL" id="MEY8014997.1"/>
    </source>
</evidence>
<proteinExistence type="predicted"/>
<feature type="domain" description="PE" evidence="2">
    <location>
        <begin position="24"/>
        <end position="55"/>
    </location>
</feature>
<organism evidence="3 4">
    <name type="scientific">Mycobacterium servetii</name>
    <dbReference type="NCBI Taxonomy" id="3237418"/>
    <lineage>
        <taxon>Bacteria</taxon>
        <taxon>Bacillati</taxon>
        <taxon>Actinomycetota</taxon>
        <taxon>Actinomycetes</taxon>
        <taxon>Mycobacteriales</taxon>
        <taxon>Mycobacteriaceae</taxon>
        <taxon>Mycobacterium</taxon>
    </lineage>
</organism>
<accession>A0ABV4BZH6</accession>
<feature type="compositionally biased region" description="Polar residues" evidence="1">
    <location>
        <begin position="81"/>
        <end position="90"/>
    </location>
</feature>
<feature type="region of interest" description="Disordered" evidence="1">
    <location>
        <begin position="73"/>
        <end position="116"/>
    </location>
</feature>
<dbReference type="Proteomes" id="UP001564760">
    <property type="component" value="Unassembled WGS sequence"/>
</dbReference>
<reference evidence="3 4" key="1">
    <citation type="submission" date="2024-08" db="EMBL/GenBank/DDBJ databases">
        <title>Mycobacterium servetensis sp. nov., a novel rapid-growing mycobacterial species recovered from a human patient in Zaragoza, Spain.</title>
        <authorList>
            <person name="Tristancho-Baro A.I."/>
            <person name="Buenestado-Serrano S."/>
            <person name="Garcia De Viedma D."/>
            <person name="Milagro-Beamonte A."/>
            <person name="Burillo N."/>
            <person name="Sanz S."/>
            <person name="Lopez-Calleja A.I."/>
            <person name="Penas-Utrilla D."/>
            <person name="Guardingo M."/>
            <person name="Garcia M.J."/>
            <person name="Vinuelas-Bayon J."/>
        </authorList>
    </citation>
    <scope>NUCLEOTIDE SEQUENCE [LARGE SCALE GENOMIC DNA]</scope>
    <source>
        <strain evidence="4">HUMS_12744610</strain>
    </source>
</reference>
<sequence length="116" mass="12224">MGHFSRGSPGETCGEGPRGAGSRAPPTKVLVAAADEVSTSVATLPGAVGQESQLRAPKWRSFTTGSYKLHLGQQHERRAQEGSNGLSDQYPSRLRAVERQRGQSVNSFSASVDGVS</sequence>
<evidence type="ECO:0000313" key="4">
    <source>
        <dbReference type="Proteomes" id="UP001564760"/>
    </source>
</evidence>
<dbReference type="InterPro" id="IPR000084">
    <property type="entry name" value="PE-PGRS_N"/>
</dbReference>
<dbReference type="RefSeq" id="WP_369737414.1">
    <property type="nucleotide sequence ID" value="NZ_JBGEDP010000001.1"/>
</dbReference>
<gene>
    <name evidence="3" type="ORF">AB8998_08260</name>
</gene>
<feature type="region of interest" description="Disordered" evidence="1">
    <location>
        <begin position="1"/>
        <end position="26"/>
    </location>
</feature>
<evidence type="ECO:0000259" key="2">
    <source>
        <dbReference type="Pfam" id="PF00934"/>
    </source>
</evidence>
<dbReference type="EMBL" id="JBGEDP010000001">
    <property type="protein sequence ID" value="MEY8014997.1"/>
    <property type="molecule type" value="Genomic_DNA"/>
</dbReference>
<dbReference type="Pfam" id="PF00934">
    <property type="entry name" value="PE"/>
    <property type="match status" value="1"/>
</dbReference>